<dbReference type="InterPro" id="IPR000719">
    <property type="entry name" value="Prot_kinase_dom"/>
</dbReference>
<dbReference type="Proteomes" id="UP000249799">
    <property type="component" value="Chromosome"/>
</dbReference>
<dbReference type="EMBL" id="CP030032">
    <property type="protein sequence ID" value="AWV88422.1"/>
    <property type="molecule type" value="Genomic_DNA"/>
</dbReference>
<feature type="region of interest" description="Disordered" evidence="5">
    <location>
        <begin position="313"/>
        <end position="381"/>
    </location>
</feature>
<evidence type="ECO:0000256" key="2">
    <source>
        <dbReference type="ARBA" id="ARBA00022741"/>
    </source>
</evidence>
<dbReference type="PROSITE" id="PS50011">
    <property type="entry name" value="PROTEIN_KINASE_DOM"/>
    <property type="match status" value="1"/>
</dbReference>
<feature type="compositionally biased region" description="Low complexity" evidence="5">
    <location>
        <begin position="313"/>
        <end position="346"/>
    </location>
</feature>
<evidence type="ECO:0000256" key="3">
    <source>
        <dbReference type="ARBA" id="ARBA00022777"/>
    </source>
</evidence>
<dbReference type="GO" id="GO:0005524">
    <property type="term" value="F:ATP binding"/>
    <property type="evidence" value="ECO:0007669"/>
    <property type="project" value="UniProtKB-UniRule"/>
</dbReference>
<keyword evidence="2" id="KW-0547">Nucleotide-binding</keyword>
<keyword evidence="1" id="KW-0808">Transferase</keyword>
<dbReference type="SUPFAM" id="SSF56112">
    <property type="entry name" value="Protein kinase-like (PK-like)"/>
    <property type="match status" value="1"/>
</dbReference>
<dbReference type="Pfam" id="PF00069">
    <property type="entry name" value="Pkinase"/>
    <property type="match status" value="1"/>
</dbReference>
<dbReference type="InterPro" id="IPR013229">
    <property type="entry name" value="PEGA"/>
</dbReference>
<dbReference type="GO" id="GO:0004674">
    <property type="term" value="F:protein serine/threonine kinase activity"/>
    <property type="evidence" value="ECO:0007669"/>
    <property type="project" value="TreeGrafter"/>
</dbReference>
<dbReference type="KEGG" id="bsed:DN745_03295"/>
<dbReference type="Pfam" id="PF08308">
    <property type="entry name" value="PEGA"/>
    <property type="match status" value="2"/>
</dbReference>
<accession>A0A2Z4FHE5</accession>
<reference evidence="6 7" key="1">
    <citation type="submission" date="2018-06" db="EMBL/GenBank/DDBJ databases">
        <title>Lujinxingia sediminis gen. nov. sp. nov., a new facultative anaerobic member of the class Deltaproteobacteria, and proposal of Lujinxingaceae fam. nov.</title>
        <authorList>
            <person name="Guo L.-Y."/>
            <person name="Li C.-M."/>
            <person name="Wang S."/>
            <person name="Du Z.-J."/>
        </authorList>
    </citation>
    <scope>NUCLEOTIDE SEQUENCE [LARGE SCALE GENOMIC DNA]</scope>
    <source>
        <strain evidence="6 7">FA350</strain>
    </source>
</reference>
<evidence type="ECO:0000313" key="6">
    <source>
        <dbReference type="EMBL" id="AWV88422.1"/>
    </source>
</evidence>
<keyword evidence="3" id="KW-0418">Kinase</keyword>
<dbReference type="Gene3D" id="1.10.510.10">
    <property type="entry name" value="Transferase(Phosphotransferase) domain 1"/>
    <property type="match status" value="1"/>
</dbReference>
<evidence type="ECO:0000256" key="4">
    <source>
        <dbReference type="ARBA" id="ARBA00022840"/>
    </source>
</evidence>
<dbReference type="OrthoDB" id="5478063at2"/>
<dbReference type="AlphaFoldDB" id="A0A2Z4FHE5"/>
<keyword evidence="7" id="KW-1185">Reference proteome</keyword>
<dbReference type="InterPro" id="IPR017441">
    <property type="entry name" value="Protein_kinase_ATP_BS"/>
</dbReference>
<evidence type="ECO:0000256" key="1">
    <source>
        <dbReference type="ARBA" id="ARBA00022679"/>
    </source>
</evidence>
<evidence type="ECO:0000256" key="5">
    <source>
        <dbReference type="SAM" id="MobiDB-lite"/>
    </source>
</evidence>
<gene>
    <name evidence="6" type="ORF">DN745_03295</name>
</gene>
<dbReference type="PROSITE" id="PS00109">
    <property type="entry name" value="PROTEIN_KINASE_TYR"/>
    <property type="match status" value="1"/>
</dbReference>
<dbReference type="RefSeq" id="WP_111332152.1">
    <property type="nucleotide sequence ID" value="NZ_CP030032.1"/>
</dbReference>
<dbReference type="CDD" id="cd14014">
    <property type="entry name" value="STKc_PknB_like"/>
    <property type="match status" value="1"/>
</dbReference>
<feature type="compositionally biased region" description="Pro residues" evidence="5">
    <location>
        <begin position="347"/>
        <end position="357"/>
    </location>
</feature>
<dbReference type="PANTHER" id="PTHR43289">
    <property type="entry name" value="MITOGEN-ACTIVATED PROTEIN KINASE KINASE KINASE 20-RELATED"/>
    <property type="match status" value="1"/>
</dbReference>
<feature type="compositionally biased region" description="Low complexity" evidence="5">
    <location>
        <begin position="358"/>
        <end position="372"/>
    </location>
</feature>
<organism evidence="6 7">
    <name type="scientific">Bradymonas sediminis</name>
    <dbReference type="NCBI Taxonomy" id="1548548"/>
    <lineage>
        <taxon>Bacteria</taxon>
        <taxon>Deltaproteobacteria</taxon>
        <taxon>Bradymonadales</taxon>
        <taxon>Bradymonadaceae</taxon>
        <taxon>Bradymonas</taxon>
    </lineage>
</organism>
<dbReference type="PROSITE" id="PS00107">
    <property type="entry name" value="PROTEIN_KINASE_ATP"/>
    <property type="match status" value="1"/>
</dbReference>
<dbReference type="Gene3D" id="3.30.200.20">
    <property type="entry name" value="Phosphorylase Kinase, domain 1"/>
    <property type="match status" value="1"/>
</dbReference>
<dbReference type="InterPro" id="IPR011009">
    <property type="entry name" value="Kinase-like_dom_sf"/>
</dbReference>
<sequence length="768" mass="84158">MEQTFGKYQLIEKIGSGGMAEVYLATQIGDLAGFEKQVALKMMSQNLSDREDLVIMFLDEARIAAQLNHPNIVHVYDLGRVEDTLYIAMEYVEGKDLRRICEQGIDQGNFISREFAARIIADAAAGLHYAHSSTDNQGQPRNIVHRDVTPQNILVSMDGQIKVADFGVAKAEDRLGHTRVGQRKGKLSYMSPEQFEASKVDARSDVYALGILLYETTVQTRLFRGRSDFETMSLIANSQVTPPRELRPDYPEELEAIVMRALQKDLDKRYQSALELQTALEDWLHAQEKRVGPAELSAYMHQIFPIQPKAPAQELPLPQAPEPRAIAPPSEAAAPQAQPAQVTPAPRSAPTPPPAAAPPKAAAPAPELAASPQVSQALATEEIDRSSLRADGAWQDDIMEIQAVSNRGTYVMAGLGLLVVAGVLGLAGYSMMNSKPGIDTSESQRIKEARALAAQQLDEPLKPPSFVDVTLKTDPPGARVVVNGLAAEAMTPGEYKLVQGEQNEVIFYHADHPPTRLSLAGEVGAQKEATALDKYAEKPVAGVLEIQSDPPGGIVYVDGERLGEAPQVIEGISAGYAHHVQVRKAEHWAFAGFFEVAPEQRNAFRVSLAPRESISYQDKVEVTYDVIPKNSEVTVNGELRGVSRLQAREPRNQLLRVGLAKKYSEPQEFTILTHEIGTFTLRSFLEARERREGTLKVATSPEGSIVYVNSSSHRTNPLTLKLPEDSYDMVVETPDGVRHETRVEVSADSANSYKIDVQDGVLQINSTN</sequence>
<name>A0A2Z4FHE5_9DELT</name>
<dbReference type="PANTHER" id="PTHR43289:SF6">
    <property type="entry name" value="SERINE_THREONINE-PROTEIN KINASE NEKL-3"/>
    <property type="match status" value="1"/>
</dbReference>
<dbReference type="InterPro" id="IPR008266">
    <property type="entry name" value="Tyr_kinase_AS"/>
</dbReference>
<proteinExistence type="predicted"/>
<protein>
    <submittedName>
        <fullName evidence="6">Uncharacterized protein</fullName>
    </submittedName>
</protein>
<keyword evidence="4" id="KW-0067">ATP-binding</keyword>
<evidence type="ECO:0000313" key="7">
    <source>
        <dbReference type="Proteomes" id="UP000249799"/>
    </source>
</evidence>